<dbReference type="PANTHER" id="PTHR47154:SF2">
    <property type="entry name" value="G-PROTEIN COUPLED RECEPTOR MTH-RELATED"/>
    <property type="match status" value="1"/>
</dbReference>
<feature type="transmembrane region" description="Helical" evidence="9">
    <location>
        <begin position="154"/>
        <end position="171"/>
    </location>
</feature>
<dbReference type="Proteomes" id="UP000327044">
    <property type="component" value="Unassembled WGS sequence"/>
</dbReference>
<dbReference type="GO" id="GO:0008528">
    <property type="term" value="F:G protein-coupled peptide receptor activity"/>
    <property type="evidence" value="ECO:0007669"/>
    <property type="project" value="TreeGrafter"/>
</dbReference>
<sequence length="445" mass="51106">MGGLNCAALLIFVLKTAVFCEKSVVSYSVQDKIYNSSTQCAQNLTCIRKCCDVDYVMREKTCILRNDTDLNIPVYEATEVTGQVIVEYLVGFINCDHGFYKLEPNVYEDDAYYLQTNGSLWMPNTGEWLGFEEFCLENMGGNEISALLCFSERMTISLPFLFATFLVYAVLPDLTLHAKCLMCYVITLCLGYASFLFIQFNSSLIEDASCATIVFSCRQEFLRAFMCTHQRRKKITNLICSGLRRLSGSRKESERKHFFLYCGYACGASFLLISIVVGLTVGDVDQKAWYYPGFGKNQCWFKGEMAQCLYIYVPLAAIIIANVVLFAVTAFKIKRVQRDTAVLRKEDKSYENDKQKFHLFLKLMLAMGVNWTTEFVSWLVNWQVAHVPPSVWYLTDFCNAVYGVLIFFLFVFKRNVWKQLKRRYYMIIGKPHLARSDTETSTTRS</sequence>
<feature type="transmembrane region" description="Helical" evidence="9">
    <location>
        <begin position="178"/>
        <end position="198"/>
    </location>
</feature>
<proteinExistence type="inferred from homology"/>
<gene>
    <name evidence="11" type="ORF">PPYR_14157</name>
</gene>
<dbReference type="AlphaFoldDB" id="A0A5N4A4H6"/>
<evidence type="ECO:0000256" key="2">
    <source>
        <dbReference type="ARBA" id="ARBA00008979"/>
    </source>
</evidence>
<keyword evidence="6" id="KW-0297">G-protein coupled receptor</keyword>
<protein>
    <recommendedName>
        <fullName evidence="13">G-protein coupled receptors family 2 profile 2 domain-containing protein</fullName>
    </recommendedName>
</protein>
<keyword evidence="8" id="KW-0807">Transducer</keyword>
<comment type="similarity">
    <text evidence="2">Belongs to the G-protein coupled receptor 2 family. Mth subfamily.</text>
</comment>
<dbReference type="FunCoup" id="A0A5N4A4H6">
    <property type="interactions" value="151"/>
</dbReference>
<accession>A0A5N4A4H6</accession>
<reference evidence="11 12" key="1">
    <citation type="journal article" date="2018" name="Elife">
        <title>Firefly genomes illuminate parallel origins of bioluminescence in beetles.</title>
        <authorList>
            <person name="Fallon T.R."/>
            <person name="Lower S.E."/>
            <person name="Chang C.H."/>
            <person name="Bessho-Uehara M."/>
            <person name="Martin G.J."/>
            <person name="Bewick A.J."/>
            <person name="Behringer M."/>
            <person name="Debat H.J."/>
            <person name="Wong I."/>
            <person name="Day J.C."/>
            <person name="Suvorov A."/>
            <person name="Silva C.J."/>
            <person name="Stanger-Hall K.F."/>
            <person name="Hall D.W."/>
            <person name="Schmitz R.J."/>
            <person name="Nelson D.R."/>
            <person name="Lewis S.M."/>
            <person name="Shigenobu S."/>
            <person name="Bybee S.M."/>
            <person name="Larracuente A.M."/>
            <person name="Oba Y."/>
            <person name="Weng J.K."/>
        </authorList>
    </citation>
    <scope>NUCLEOTIDE SEQUENCE [LARGE SCALE GENOMIC DNA]</scope>
    <source>
        <strain evidence="11">1611_PpyrPB1</strain>
        <tissue evidence="11">Whole body</tissue>
    </source>
</reference>
<keyword evidence="4 10" id="KW-0732">Signal</keyword>
<evidence type="ECO:0000256" key="5">
    <source>
        <dbReference type="ARBA" id="ARBA00022989"/>
    </source>
</evidence>
<name>A0A5N4A4H6_PHOPY</name>
<dbReference type="GO" id="GO:0012505">
    <property type="term" value="C:endomembrane system"/>
    <property type="evidence" value="ECO:0007669"/>
    <property type="project" value="UniProtKB-SubCell"/>
</dbReference>
<evidence type="ECO:0000256" key="6">
    <source>
        <dbReference type="ARBA" id="ARBA00023040"/>
    </source>
</evidence>
<feature type="transmembrane region" description="Helical" evidence="9">
    <location>
        <begin position="309"/>
        <end position="331"/>
    </location>
</feature>
<evidence type="ECO:0000256" key="7">
    <source>
        <dbReference type="ARBA" id="ARBA00023170"/>
    </source>
</evidence>
<evidence type="ECO:0000256" key="3">
    <source>
        <dbReference type="ARBA" id="ARBA00022692"/>
    </source>
</evidence>
<dbReference type="GO" id="GO:0005886">
    <property type="term" value="C:plasma membrane"/>
    <property type="evidence" value="ECO:0007669"/>
    <property type="project" value="TreeGrafter"/>
</dbReference>
<dbReference type="InterPro" id="IPR023311">
    <property type="entry name" value="Methusela_ecto_dom_2"/>
</dbReference>
<keyword evidence="3 9" id="KW-0812">Transmembrane</keyword>
<organism evidence="11 12">
    <name type="scientific">Photinus pyralis</name>
    <name type="common">Common eastern firefly</name>
    <name type="synonym">Lampyris pyralis</name>
    <dbReference type="NCBI Taxonomy" id="7054"/>
    <lineage>
        <taxon>Eukaryota</taxon>
        <taxon>Metazoa</taxon>
        <taxon>Ecdysozoa</taxon>
        <taxon>Arthropoda</taxon>
        <taxon>Hexapoda</taxon>
        <taxon>Insecta</taxon>
        <taxon>Pterygota</taxon>
        <taxon>Neoptera</taxon>
        <taxon>Endopterygota</taxon>
        <taxon>Coleoptera</taxon>
        <taxon>Polyphaga</taxon>
        <taxon>Elateriformia</taxon>
        <taxon>Elateroidea</taxon>
        <taxon>Lampyridae</taxon>
        <taxon>Lampyrinae</taxon>
        <taxon>Photinus</taxon>
    </lineage>
</organism>
<keyword evidence="12" id="KW-1185">Reference proteome</keyword>
<feature type="transmembrane region" description="Helical" evidence="9">
    <location>
        <begin position="258"/>
        <end position="281"/>
    </location>
</feature>
<feature type="chain" id="PRO_5024327189" description="G-protein coupled receptors family 2 profile 2 domain-containing protein" evidence="10">
    <location>
        <begin position="21"/>
        <end position="445"/>
    </location>
</feature>
<evidence type="ECO:0000313" key="11">
    <source>
        <dbReference type="EMBL" id="KAB0792198.1"/>
    </source>
</evidence>
<evidence type="ECO:0000256" key="9">
    <source>
        <dbReference type="SAM" id="Phobius"/>
    </source>
</evidence>
<dbReference type="InterPro" id="IPR036272">
    <property type="entry name" value="Methuselah_N_sf"/>
</dbReference>
<dbReference type="InParanoid" id="A0A5N4A4H6"/>
<evidence type="ECO:0000256" key="1">
    <source>
        <dbReference type="ARBA" id="ARBA00004127"/>
    </source>
</evidence>
<feature type="transmembrane region" description="Helical" evidence="9">
    <location>
        <begin position="392"/>
        <end position="412"/>
    </location>
</feature>
<evidence type="ECO:0008006" key="13">
    <source>
        <dbReference type="Google" id="ProtNLM"/>
    </source>
</evidence>
<comment type="subcellular location">
    <subcellularLocation>
        <location evidence="1">Endomembrane system</location>
        <topology evidence="1">Multi-pass membrane protein</topology>
    </subcellularLocation>
</comment>
<evidence type="ECO:0000256" key="10">
    <source>
        <dbReference type="SAM" id="SignalP"/>
    </source>
</evidence>
<keyword evidence="7" id="KW-0675">Receptor</keyword>
<dbReference type="Gene3D" id="2.170.180.11">
    <property type="entry name" value="Methuselah ectodomain, domain 2"/>
    <property type="match status" value="1"/>
</dbReference>
<evidence type="ECO:0000256" key="8">
    <source>
        <dbReference type="ARBA" id="ARBA00023224"/>
    </source>
</evidence>
<dbReference type="EMBL" id="VVIM01000010">
    <property type="protein sequence ID" value="KAB0792198.1"/>
    <property type="molecule type" value="Genomic_DNA"/>
</dbReference>
<evidence type="ECO:0000313" key="12">
    <source>
        <dbReference type="Proteomes" id="UP000327044"/>
    </source>
</evidence>
<feature type="transmembrane region" description="Helical" evidence="9">
    <location>
        <begin position="359"/>
        <end position="380"/>
    </location>
</feature>
<comment type="caution">
    <text evidence="11">The sequence shown here is derived from an EMBL/GenBank/DDBJ whole genome shotgun (WGS) entry which is preliminary data.</text>
</comment>
<dbReference type="InterPro" id="IPR051384">
    <property type="entry name" value="Mth_GPCR"/>
</dbReference>
<feature type="signal peptide" evidence="10">
    <location>
        <begin position="1"/>
        <end position="20"/>
    </location>
</feature>
<keyword evidence="9" id="KW-0472">Membrane</keyword>
<keyword evidence="5 9" id="KW-1133">Transmembrane helix</keyword>
<dbReference type="PANTHER" id="PTHR47154">
    <property type="entry name" value="G-PROTEIN COUPLED RECEPTOR MTH-RELATED"/>
    <property type="match status" value="1"/>
</dbReference>
<dbReference type="Gene3D" id="1.20.1070.10">
    <property type="entry name" value="Rhodopsin 7-helix transmembrane proteins"/>
    <property type="match status" value="1"/>
</dbReference>
<dbReference type="CDD" id="cd15039">
    <property type="entry name" value="7tmB3_Methuselah-like"/>
    <property type="match status" value="1"/>
</dbReference>
<evidence type="ECO:0000256" key="4">
    <source>
        <dbReference type="ARBA" id="ARBA00022729"/>
    </source>
</evidence>
<dbReference type="SUPFAM" id="SSF63877">
    <property type="entry name" value="Methuselah ectodomain"/>
    <property type="match status" value="1"/>
</dbReference>